<evidence type="ECO:0000259" key="2">
    <source>
        <dbReference type="SMART" id="SM00382"/>
    </source>
</evidence>
<dbReference type="Gene3D" id="3.40.50.300">
    <property type="entry name" value="P-loop containing nucleotide triphosphate hydrolases"/>
    <property type="match status" value="2"/>
</dbReference>
<name>A0A226DY31_FOLCA</name>
<keyword evidence="1" id="KW-0067">ATP-binding</keyword>
<dbReference type="InterPro" id="IPR003593">
    <property type="entry name" value="AAA+_ATPase"/>
</dbReference>
<dbReference type="Proteomes" id="UP000198287">
    <property type="component" value="Unassembled WGS sequence"/>
</dbReference>
<dbReference type="AlphaFoldDB" id="A0A226DY31"/>
<dbReference type="OrthoDB" id="2187at2759"/>
<keyword evidence="1" id="KW-0547">Nucleotide-binding</keyword>
<dbReference type="GO" id="GO:0016887">
    <property type="term" value="F:ATP hydrolysis activity"/>
    <property type="evidence" value="ECO:0007669"/>
    <property type="project" value="InterPro"/>
</dbReference>
<feature type="domain" description="AAA+ ATPase" evidence="2">
    <location>
        <begin position="155"/>
        <end position="344"/>
    </location>
</feature>
<evidence type="ECO:0000256" key="1">
    <source>
        <dbReference type="RuleBase" id="RU003651"/>
    </source>
</evidence>
<reference evidence="3 4" key="1">
    <citation type="submission" date="2015-12" db="EMBL/GenBank/DDBJ databases">
        <title>The genome of Folsomia candida.</title>
        <authorList>
            <person name="Faddeeva A."/>
            <person name="Derks M.F."/>
            <person name="Anvar Y."/>
            <person name="Smit S."/>
            <person name="Van Straalen N."/>
            <person name="Roelofs D."/>
        </authorList>
    </citation>
    <scope>NUCLEOTIDE SEQUENCE [LARGE SCALE GENOMIC DNA]</scope>
    <source>
        <strain evidence="3 4">VU population</strain>
        <tissue evidence="3">Whole body</tissue>
    </source>
</reference>
<dbReference type="PANTHER" id="PTHR23074:SF83">
    <property type="entry name" value="VACUOLAR PROTEIN SORTING-ASSOCIATED PROTEIN 4A"/>
    <property type="match status" value="1"/>
</dbReference>
<dbReference type="EMBL" id="LNIX01000010">
    <property type="protein sequence ID" value="OXA49126.1"/>
    <property type="molecule type" value="Genomic_DNA"/>
</dbReference>
<dbReference type="InterPro" id="IPR003959">
    <property type="entry name" value="ATPase_AAA_core"/>
</dbReference>
<comment type="similarity">
    <text evidence="1">Belongs to the AAA ATPase family.</text>
</comment>
<keyword evidence="4" id="KW-1185">Reference proteome</keyword>
<dbReference type="InterPro" id="IPR050304">
    <property type="entry name" value="MT-severing_AAA_ATPase"/>
</dbReference>
<dbReference type="SUPFAM" id="SSF52540">
    <property type="entry name" value="P-loop containing nucleoside triphosphate hydrolases"/>
    <property type="match status" value="1"/>
</dbReference>
<dbReference type="InterPro" id="IPR027417">
    <property type="entry name" value="P-loop_NTPase"/>
</dbReference>
<dbReference type="STRING" id="158441.A0A226DY31"/>
<dbReference type="Pfam" id="PF00004">
    <property type="entry name" value="AAA"/>
    <property type="match status" value="2"/>
</dbReference>
<comment type="caution">
    <text evidence="3">The sequence shown here is derived from an EMBL/GenBank/DDBJ whole genome shotgun (WGS) entry which is preliminary data.</text>
</comment>
<dbReference type="InterPro" id="IPR003960">
    <property type="entry name" value="ATPase_AAA_CS"/>
</dbReference>
<sequence>MDSTSEEDWKEIEASASSIIEEARQLAKDEPAVALEMYEKCISVLLNHVRELIHEKMTNASASDTSEDDVIILGNSTPSGSCTSPVTNCSDQASNISCGNDQEYDEGGTFTGKEVEKPLSWENCIGHLAAKKELEQAVVWPLKHPWLFESRIRKPYRGILLFGVPGVGKTLLVEKAASLSGAQFFNIRGSDIKSEWYGRSENFIKNIFSKAREHPLYFGRRAPLVGGAQCSDHPSDLLHILLLTPYDSGYLVAQTFRVPKATGSHREHPLSIIFIDEIDSVGGARHGSESRASDGTLTELLQEMNVVSDRSCVVVIGATNCPSKLDKALLRRLEKKIHIMPDVDTRENLIKYYLEDTLHTLVLADFKKLASLTEGSWTLAPRTTPFDVRFTGSDIVTLLKNASWICLPPCHNKDVNQKNAHLLRITMEHIMQARALFKPSVNSHMTKEMNQFGGFTATEPSYVEPNFKSAKKMLHGVLRMF</sequence>
<dbReference type="SMART" id="SM00382">
    <property type="entry name" value="AAA"/>
    <property type="match status" value="1"/>
</dbReference>
<dbReference type="Gene3D" id="1.10.8.60">
    <property type="match status" value="1"/>
</dbReference>
<accession>A0A226DY31</accession>
<evidence type="ECO:0000313" key="3">
    <source>
        <dbReference type="EMBL" id="OXA49126.1"/>
    </source>
</evidence>
<protein>
    <submittedName>
        <fullName evidence="3">Vacuolar protein sorting-associated protein 4</fullName>
    </submittedName>
</protein>
<organism evidence="3 4">
    <name type="scientific">Folsomia candida</name>
    <name type="common">Springtail</name>
    <dbReference type="NCBI Taxonomy" id="158441"/>
    <lineage>
        <taxon>Eukaryota</taxon>
        <taxon>Metazoa</taxon>
        <taxon>Ecdysozoa</taxon>
        <taxon>Arthropoda</taxon>
        <taxon>Hexapoda</taxon>
        <taxon>Collembola</taxon>
        <taxon>Entomobryomorpha</taxon>
        <taxon>Isotomoidea</taxon>
        <taxon>Isotomidae</taxon>
        <taxon>Proisotominae</taxon>
        <taxon>Folsomia</taxon>
    </lineage>
</organism>
<proteinExistence type="inferred from homology"/>
<dbReference type="PANTHER" id="PTHR23074">
    <property type="entry name" value="AAA DOMAIN-CONTAINING"/>
    <property type="match status" value="1"/>
</dbReference>
<evidence type="ECO:0000313" key="4">
    <source>
        <dbReference type="Proteomes" id="UP000198287"/>
    </source>
</evidence>
<dbReference type="GO" id="GO:0005524">
    <property type="term" value="F:ATP binding"/>
    <property type="evidence" value="ECO:0007669"/>
    <property type="project" value="UniProtKB-KW"/>
</dbReference>
<gene>
    <name evidence="3" type="ORF">Fcan01_15818</name>
</gene>
<dbReference type="PROSITE" id="PS00674">
    <property type="entry name" value="AAA"/>
    <property type="match status" value="1"/>
</dbReference>